<feature type="region of interest" description="Disordered" evidence="1">
    <location>
        <begin position="2203"/>
        <end position="2257"/>
    </location>
</feature>
<feature type="region of interest" description="Disordered" evidence="1">
    <location>
        <begin position="466"/>
        <end position="628"/>
    </location>
</feature>
<accession>A0A6J1LLJ4</accession>
<feature type="compositionally biased region" description="Low complexity" evidence="1">
    <location>
        <begin position="2203"/>
        <end position="2212"/>
    </location>
</feature>
<feature type="compositionally biased region" description="Polar residues" evidence="1">
    <location>
        <begin position="1296"/>
        <end position="1305"/>
    </location>
</feature>
<feature type="region of interest" description="Disordered" evidence="1">
    <location>
        <begin position="307"/>
        <end position="375"/>
    </location>
</feature>
<feature type="region of interest" description="Disordered" evidence="1">
    <location>
        <begin position="2101"/>
        <end position="2137"/>
    </location>
</feature>
<feature type="compositionally biased region" description="Polar residues" evidence="1">
    <location>
        <begin position="544"/>
        <end position="560"/>
    </location>
</feature>
<feature type="compositionally biased region" description="Basic and acidic residues" evidence="1">
    <location>
        <begin position="1799"/>
        <end position="1811"/>
    </location>
</feature>
<feature type="compositionally biased region" description="Polar residues" evidence="1">
    <location>
        <begin position="720"/>
        <end position="729"/>
    </location>
</feature>
<feature type="compositionally biased region" description="Basic and acidic residues" evidence="1">
    <location>
        <begin position="697"/>
        <end position="719"/>
    </location>
</feature>
<feature type="compositionally biased region" description="Polar residues" evidence="1">
    <location>
        <begin position="307"/>
        <end position="316"/>
    </location>
</feature>
<reference evidence="3" key="1">
    <citation type="submission" date="2025-08" db="UniProtKB">
        <authorList>
            <consortium name="RefSeq"/>
        </authorList>
    </citation>
    <scope>IDENTIFICATION</scope>
    <source>
        <strain evidence="3">15085-1641.00</strain>
        <tissue evidence="3">Whole body</tissue>
    </source>
</reference>
<feature type="region of interest" description="Disordered" evidence="1">
    <location>
        <begin position="686"/>
        <end position="750"/>
    </location>
</feature>
<feature type="compositionally biased region" description="Polar residues" evidence="1">
    <location>
        <begin position="129"/>
        <end position="140"/>
    </location>
</feature>
<feature type="region of interest" description="Disordered" evidence="1">
    <location>
        <begin position="1281"/>
        <end position="1586"/>
    </location>
</feature>
<dbReference type="Proteomes" id="UP000504633">
    <property type="component" value="Unplaced"/>
</dbReference>
<feature type="region of interest" description="Disordered" evidence="1">
    <location>
        <begin position="1213"/>
        <end position="1259"/>
    </location>
</feature>
<feature type="compositionally biased region" description="Low complexity" evidence="1">
    <location>
        <begin position="2228"/>
        <end position="2254"/>
    </location>
</feature>
<feature type="region of interest" description="Disordered" evidence="1">
    <location>
        <begin position="808"/>
        <end position="1005"/>
    </location>
</feature>
<feature type="compositionally biased region" description="Basic and acidic residues" evidence="1">
    <location>
        <begin position="1058"/>
        <end position="1067"/>
    </location>
</feature>
<feature type="compositionally biased region" description="Polar residues" evidence="1">
    <location>
        <begin position="1329"/>
        <end position="1352"/>
    </location>
</feature>
<feature type="region of interest" description="Disordered" evidence="1">
    <location>
        <begin position="1723"/>
        <end position="2019"/>
    </location>
</feature>
<evidence type="ECO:0000256" key="1">
    <source>
        <dbReference type="SAM" id="MobiDB-lite"/>
    </source>
</evidence>
<feature type="compositionally biased region" description="Polar residues" evidence="1">
    <location>
        <begin position="808"/>
        <end position="820"/>
    </location>
</feature>
<feature type="compositionally biased region" description="Polar residues" evidence="1">
    <location>
        <begin position="2387"/>
        <end position="2402"/>
    </location>
</feature>
<feature type="compositionally biased region" description="Polar residues" evidence="1">
    <location>
        <begin position="1818"/>
        <end position="1829"/>
    </location>
</feature>
<feature type="compositionally biased region" description="Polar residues" evidence="1">
    <location>
        <begin position="1035"/>
        <end position="1047"/>
    </location>
</feature>
<feature type="compositionally biased region" description="Low complexity" evidence="1">
    <location>
        <begin position="1863"/>
        <end position="1874"/>
    </location>
</feature>
<feature type="compositionally biased region" description="Low complexity" evidence="1">
    <location>
        <begin position="2115"/>
        <end position="2132"/>
    </location>
</feature>
<dbReference type="KEGG" id="dhe:111597115"/>
<feature type="region of interest" description="Disordered" evidence="1">
    <location>
        <begin position="75"/>
        <end position="97"/>
    </location>
</feature>
<evidence type="ECO:0000313" key="3">
    <source>
        <dbReference type="RefSeq" id="XP_023167439.2"/>
    </source>
</evidence>
<feature type="compositionally biased region" description="Basic residues" evidence="1">
    <location>
        <begin position="322"/>
        <end position="331"/>
    </location>
</feature>
<dbReference type="RefSeq" id="XP_023167439.2">
    <property type="nucleotide sequence ID" value="XM_023311671.2"/>
</dbReference>
<feature type="compositionally biased region" description="Basic and acidic residues" evidence="1">
    <location>
        <begin position="510"/>
        <end position="525"/>
    </location>
</feature>
<feature type="compositionally biased region" description="Low complexity" evidence="1">
    <location>
        <begin position="2408"/>
        <end position="2418"/>
    </location>
</feature>
<evidence type="ECO:0000313" key="2">
    <source>
        <dbReference type="Proteomes" id="UP000504633"/>
    </source>
</evidence>
<feature type="compositionally biased region" description="Basic and acidic residues" evidence="1">
    <location>
        <begin position="1543"/>
        <end position="1565"/>
    </location>
</feature>
<feature type="compositionally biased region" description="Low complexity" evidence="1">
    <location>
        <begin position="256"/>
        <end position="272"/>
    </location>
</feature>
<feature type="compositionally biased region" description="Polar residues" evidence="1">
    <location>
        <begin position="1176"/>
        <end position="1185"/>
    </location>
</feature>
<feature type="compositionally biased region" description="Basic and acidic residues" evidence="1">
    <location>
        <begin position="821"/>
        <end position="836"/>
    </location>
</feature>
<feature type="compositionally biased region" description="Basic and acidic residues" evidence="1">
    <location>
        <begin position="1359"/>
        <end position="1376"/>
    </location>
</feature>
<sequence>MDDIEIEYLDEYKDLVVPGIKTTSDGHMQQTLMRMPLNRRTSSDSSGSSSIDPDIFQKLFDGKFLDDELLTETAKGSARRRVSSSSSESNDALDALYNRQSSKLKGTRRDRLESYDSIDDLGDALMGATRNSLSKPTSFQAAARKSLSHNGMDRSKSAKSAAKCNNPESFKPGTRPSGRSSSSSSSNPPILHKKAVTIIKAKKPDLNPPKHEPKEDPLHLQDFSDNTDTDSSYEYESDFYGYGDSDDVDASKHIIDISTDSSTVSSFADTVTPVVSEDESLKQQQQQQQTPHGHNDRLQLYLNNLSSAETPPSKQKYTGPAKKSRTQKKKQSNALAEKVQDQDQIDQVNAKAEKKFDSPSNSKTASNYCNEIDKESPADYVDVNLTYETLELLSLNLAEEIINIDAERSKEFESRSASKTRSLSSTKKVDHPTVSSSFSKSHVRKLTYSNEKLDEIATPLNSLRRAKSDGAFPKCGSSRYSKNRAATTESQITSRPPSPAKKIVETAIEQEPKMEIEVKKEPEQIKRKRGRPRKKKNKNNLNNFLSEQANPHPSKNQNATVKVEEKMKITTNDSNKQEEASLSAPSDTISELKSSNEAPDESQQELKMNDQETTKATDIAQPQLRDTNVNIISTSTEDSKLEVKAAQRAADNETDNLKLSAGKSMDIDGVELLNNAQGCENGECIKQEMPNTNTNKIEPEKEEKDITNQDSRDELEKMDVTNTLATDISQPVEAEGIQTIEQETDRRDEDLLNEKMEKIEKYLSEVMSPQEDIKEVNKEVTADVTDNQQAANPNVEMAKKKYRSLATIVSSPEITSATKTTKSESRNAKRLLRGDIDSVGIAETQRRNSPRLTEKSPVTKAPKVKREKTKVPSAPKTPRKSKASNVESSSHVESVKERPLRSSKSTTATTDENKKSEKPNKSAKIIQNSDDKDSATTHRKSRSTKPKSKAEQIDKSNLATITESGQSASFAPKRDANETNTSDVKLNSGKDIDIPTSSDTHKKVDAKNIEPLREITLTKEMSDLELLKTLDLNENSSCSEQQPTVSDTPPIKAADTTEDQKHLHEVLDLQIEGGNKEENTSEQSALVKQRAGMPREIRGLLQETGTEWELETAGNRGRATRSRVSTPIPGKSKKSRLKEIKSTDTPTYEQINDKPEAKPDQSPSCSELSIKDQENESLNINKNQTNENIEEAAALKADSADQSDHQTMCCDIRHSDEKGNQPELVETEPDPSISVTPKLVGSHNSSMSYQDTPTTCSSNSSCRKLRILIKKPVPRSKINFGQLENVEEEDEEFEDSTYQSDQSVCNDVEEKATESEPMAESELIKPSTEVYQQNLADKTVNPTQITVDQQIDQAAADTKVSEEQPDVKDTKDKLTEQETVDTEQQHNEKNATIKEGKEATGEGQQDIITSNELQQPEEEASQQATSDKQEQQQPDQIAAERTQQPTDEQQLVKDNIDNLCTTETTGVDKEECIDAGSSNQTDASEPDVAAKRKQMLQMKQAARGTAMAPPATPKKDLSPAKAARRLGKPIKLSEQPKQKRRKLAESKTQHGGHEDKRSLQLETKELSSTNKAAEEPGGKAKKQISVVKKSVPQESALLVDKFGQTLTSTKLSKKHEANKTPPIKSSLSKLLSGDDSMTVDNTVIITKTEIPSTTQPFKKVDTPASPAGGINISVSLMPDVNNQMTLTPKKLLTQTETAKKLISLSAATQKLEVSPIAIQPSASTTIEKSHTPVAETTKKLKVRKSDADKRARVAGKIPSADTKKKPTATEETNQNLEAKEPAKPAAVVNPIVSRKSSPHTHEKKLSAHNRELSAAPAKTSNDNADSNDASEAMATAKGMHKKDLRKVTGHKSFRKSKSKEVPEVSVAEATAAAAGESRPLATNTPSESRDSSNERKKRSARMTKISQSKAATPVTRACSHARSLADTPSPMTLPTKHRNPSHERQPATLPDLIGQMAPKPQRQSRKSSKLAKTEAHTPPQSQGPASVAESAKVSHSRKRKLPDKPVADGVKRSKEQPATPQAAIAFPVRITAASIGTIPASEKPIADPMATIEIPKAPPPIVAPQQVQKPKDLKLPAQPLPPKMRKLRVRLNRSVITNWLKGLQQPGPSNQRLESSTAPAPSAKTAANAPPKQADATSKLQLVARKQLSKIPIANSVPLPVPLPVLEIKAEQPEVEDEPQSNASAAQTMHMEVDVPAPSITQAAASISSSHSSRVEPTATTQAEPNIANNSNNAVSSSSSTTATTASTTNSNSTIPAARTASDQNTFGTTKMFSFLYPSRYQYSYGHVGLDFCCPNLDGPMQAIDPTRLHSKVEVPVLELPQYMVISTKIISKQDKNIPQKVRAKLEQLAAANDAEPRAIQTMLPPTTTATIATPSVTTSAPATVSNVNSIARQQPPRSTTLAKKPQPTSAAAPVAAAPSPTVASSTATASTPGFLQLPPICPTEKRRVELQTRVQIFDHILQNLARRASLMSVEERQQVIKNIVRTSSLLPIDVDMATQVLENYSYYLYAINNTRLVEQPKLRSIGTSTTSTTPTFTTAVSTATASNTSSATATALPMAAEGSKPIYDKGKNIIGYQYKTPNLSLNSAVVRTPLAISAIRGTSPKGGQPPAAAGLGPTATHLSQQQRMRLLMTANAASGKVSGASPAAEATRVAKRVGSGTMIPFNPSPAQKTYGGRSTSVTSAMKAATAAATNKVTPVGVVSGMPQFGASGKASIASASSQDNSNRSNLFIVNQLLSQQEECILPDAIGTVDAAADIKGELEDAEILT</sequence>
<feature type="compositionally biased region" description="Acidic residues" evidence="1">
    <location>
        <begin position="225"/>
        <end position="237"/>
    </location>
</feature>
<feature type="region of interest" description="Disordered" evidence="1">
    <location>
        <begin position="1035"/>
        <end position="1091"/>
    </location>
</feature>
<feature type="region of interest" description="Disordered" evidence="1">
    <location>
        <begin position="2385"/>
        <end position="2418"/>
    </location>
</feature>
<keyword evidence="2" id="KW-1185">Reference proteome</keyword>
<feature type="region of interest" description="Disordered" evidence="1">
    <location>
        <begin position="203"/>
        <end position="294"/>
    </location>
</feature>
<feature type="compositionally biased region" description="Low complexity" evidence="1">
    <location>
        <begin position="417"/>
        <end position="426"/>
    </location>
</feature>
<feature type="compositionally biased region" description="Basic residues" evidence="1">
    <location>
        <begin position="526"/>
        <end position="538"/>
    </location>
</feature>
<organism evidence="2 3">
    <name type="scientific">Drosophila hydei</name>
    <name type="common">Fruit fly</name>
    <dbReference type="NCBI Taxonomy" id="7224"/>
    <lineage>
        <taxon>Eukaryota</taxon>
        <taxon>Metazoa</taxon>
        <taxon>Ecdysozoa</taxon>
        <taxon>Arthropoda</taxon>
        <taxon>Hexapoda</taxon>
        <taxon>Insecta</taxon>
        <taxon>Pterygota</taxon>
        <taxon>Neoptera</taxon>
        <taxon>Endopterygota</taxon>
        <taxon>Diptera</taxon>
        <taxon>Brachycera</taxon>
        <taxon>Muscomorpha</taxon>
        <taxon>Ephydroidea</taxon>
        <taxon>Drosophilidae</taxon>
        <taxon>Drosophila</taxon>
    </lineage>
</organism>
<feature type="compositionally biased region" description="Polar residues" evidence="1">
    <location>
        <begin position="583"/>
        <end position="597"/>
    </location>
</feature>
<feature type="compositionally biased region" description="Polar residues" evidence="1">
    <location>
        <begin position="1242"/>
        <end position="1259"/>
    </location>
</feature>
<feature type="compositionally biased region" description="Acidic residues" evidence="1">
    <location>
        <begin position="1285"/>
        <end position="1295"/>
    </location>
</feature>
<feature type="compositionally biased region" description="Polar residues" evidence="1">
    <location>
        <begin position="358"/>
        <end position="369"/>
    </location>
</feature>
<feature type="compositionally biased region" description="Basic and acidic residues" evidence="1">
    <location>
        <begin position="988"/>
        <end position="1005"/>
    </location>
</feature>
<feature type="compositionally biased region" description="Basic and acidic residues" evidence="1">
    <location>
        <begin position="911"/>
        <end position="920"/>
    </location>
</feature>
<feature type="compositionally biased region" description="Basic residues" evidence="1">
    <location>
        <begin position="937"/>
        <end position="947"/>
    </location>
</feature>
<feature type="compositionally biased region" description="Basic and acidic residues" evidence="1">
    <location>
        <begin position="203"/>
        <end position="219"/>
    </location>
</feature>
<feature type="compositionally biased region" description="Basic residues" evidence="1">
    <location>
        <begin position="1838"/>
        <end position="1857"/>
    </location>
</feature>
<feature type="compositionally biased region" description="Polar residues" evidence="1">
    <location>
        <begin position="1421"/>
        <end position="1449"/>
    </location>
</feature>
<feature type="compositionally biased region" description="Basic and acidic residues" evidence="1">
    <location>
        <begin position="1383"/>
        <end position="1400"/>
    </location>
</feature>
<feature type="region of interest" description="Disordered" evidence="1">
    <location>
        <begin position="1111"/>
        <end position="1185"/>
    </location>
</feature>
<name>A0A6J1LLJ4_DROHY</name>
<proteinExistence type="predicted"/>
<feature type="compositionally biased region" description="Basic and acidic residues" evidence="1">
    <location>
        <begin position="2002"/>
        <end position="2015"/>
    </location>
</feature>
<feature type="region of interest" description="Disordered" evidence="1">
    <location>
        <begin position="408"/>
        <end position="442"/>
    </location>
</feature>
<protein>
    <submittedName>
        <fullName evidence="3">Uncharacterized protein LOC111597115 isoform X1</fullName>
    </submittedName>
</protein>
<feature type="compositionally biased region" description="Polar residues" evidence="1">
    <location>
        <begin position="478"/>
        <end position="495"/>
    </location>
</feature>
<gene>
    <name evidence="3" type="primary">LOC111597115</name>
</gene>
<dbReference type="OrthoDB" id="8070501at2759"/>
<feature type="compositionally biased region" description="Polar residues" evidence="1">
    <location>
        <begin position="1402"/>
        <end position="1414"/>
    </location>
</feature>
<feature type="compositionally biased region" description="Polar residues" evidence="1">
    <location>
        <begin position="955"/>
        <end position="969"/>
    </location>
</feature>
<feature type="region of interest" description="Disordered" evidence="1">
    <location>
        <begin position="129"/>
        <end position="191"/>
    </location>
</feature>
<dbReference type="GeneID" id="111597115"/>